<evidence type="ECO:0000256" key="3">
    <source>
        <dbReference type="ARBA" id="ARBA00022475"/>
    </source>
</evidence>
<keyword evidence="2" id="KW-0813">Transport</keyword>
<evidence type="ECO:0000256" key="6">
    <source>
        <dbReference type="ARBA" id="ARBA00022989"/>
    </source>
</evidence>
<dbReference type="Proteomes" id="UP000749311">
    <property type="component" value="Unassembled WGS sequence"/>
</dbReference>
<feature type="transmembrane region" description="Helical" evidence="9">
    <location>
        <begin position="259"/>
        <end position="278"/>
    </location>
</feature>
<evidence type="ECO:0000256" key="8">
    <source>
        <dbReference type="ARBA" id="ARBA00039381"/>
    </source>
</evidence>
<dbReference type="PANTHER" id="PTHR32196:SF71">
    <property type="entry name" value="AUTOINDUCER 2 IMPORT SYSTEM PERMEASE PROTEIN LSRD"/>
    <property type="match status" value="1"/>
</dbReference>
<comment type="subcellular location">
    <subcellularLocation>
        <location evidence="1">Cell membrane</location>
        <topology evidence="1">Multi-pass membrane protein</topology>
    </subcellularLocation>
</comment>
<reference evidence="10 11" key="1">
    <citation type="submission" date="2020-02" db="EMBL/GenBank/DDBJ databases">
        <title>Sequencing the genomes of 1000 actinobacteria strains.</title>
        <authorList>
            <person name="Klenk H.-P."/>
        </authorList>
    </citation>
    <scope>NUCLEOTIDE SEQUENCE [LARGE SCALE GENOMIC DNA]</scope>
    <source>
        <strain evidence="10 11">DSM 19609</strain>
    </source>
</reference>
<name>A0ABX0SCB1_9ACTN</name>
<feature type="transmembrane region" description="Helical" evidence="9">
    <location>
        <begin position="174"/>
        <end position="196"/>
    </location>
</feature>
<evidence type="ECO:0000256" key="5">
    <source>
        <dbReference type="ARBA" id="ARBA00022692"/>
    </source>
</evidence>
<comment type="caution">
    <text evidence="10">The sequence shown here is derived from an EMBL/GenBank/DDBJ whole genome shotgun (WGS) entry which is preliminary data.</text>
</comment>
<feature type="transmembrane region" description="Helical" evidence="9">
    <location>
        <begin position="28"/>
        <end position="48"/>
    </location>
</feature>
<keyword evidence="6 9" id="KW-1133">Transmembrane helix</keyword>
<gene>
    <name evidence="10" type="ORF">FB473_000673</name>
</gene>
<sequence length="330" mass="33882">MSATTATPVTDGQGSGTPARPRLTLVQIAPHAIFLLVVIVTFVFAPGYRSAHQIASLLQLMALLGVVAIGQNLAILIGGIDLSVGAVMTLTNLVTALVMAGTDATMPVAIGLTLAIGLVVGLFNGLGVALLKIPDMVMTLATMTILLGVSYLVTGGVNKGNASPAIIAFITHRFAGVLTGGVILWLVLGVAIVLVLRKTVFGMQLYAVGLRRRAAQASGVRVWLVIVAIYVVSGLMASLGGLMLTGYVGSSYYNLGDPYVMSSIAAVVIGGTSIFGGVGGYGGTFSGVGTIVVLLSFLQVVGLPEAGQQIAYGVVLLLMLILFVRQQKRA</sequence>
<protein>
    <recommendedName>
        <fullName evidence="8">Autoinducer 2 import system permease protein LsrD</fullName>
    </recommendedName>
</protein>
<feature type="transmembrane region" description="Helical" evidence="9">
    <location>
        <begin position="137"/>
        <end position="154"/>
    </location>
</feature>
<feature type="transmembrane region" description="Helical" evidence="9">
    <location>
        <begin position="309"/>
        <end position="325"/>
    </location>
</feature>
<dbReference type="PANTHER" id="PTHR32196">
    <property type="entry name" value="ABC TRANSPORTER PERMEASE PROTEIN YPHD-RELATED-RELATED"/>
    <property type="match status" value="1"/>
</dbReference>
<accession>A0ABX0SCB1</accession>
<dbReference type="Pfam" id="PF02653">
    <property type="entry name" value="BPD_transp_2"/>
    <property type="match status" value="1"/>
</dbReference>
<evidence type="ECO:0000256" key="2">
    <source>
        <dbReference type="ARBA" id="ARBA00022448"/>
    </source>
</evidence>
<organism evidence="10 11">
    <name type="scientific">Brooklawnia cerclae</name>
    <dbReference type="NCBI Taxonomy" id="349934"/>
    <lineage>
        <taxon>Bacteria</taxon>
        <taxon>Bacillati</taxon>
        <taxon>Actinomycetota</taxon>
        <taxon>Actinomycetes</taxon>
        <taxon>Propionibacteriales</taxon>
        <taxon>Propionibacteriaceae</taxon>
        <taxon>Brooklawnia</taxon>
    </lineage>
</organism>
<dbReference type="InterPro" id="IPR001851">
    <property type="entry name" value="ABC_transp_permease"/>
</dbReference>
<evidence type="ECO:0000256" key="1">
    <source>
        <dbReference type="ARBA" id="ARBA00004651"/>
    </source>
</evidence>
<evidence type="ECO:0000256" key="9">
    <source>
        <dbReference type="SAM" id="Phobius"/>
    </source>
</evidence>
<keyword evidence="4" id="KW-0997">Cell inner membrane</keyword>
<evidence type="ECO:0000313" key="10">
    <source>
        <dbReference type="EMBL" id="NIH56028.1"/>
    </source>
</evidence>
<dbReference type="EMBL" id="JAAMOZ010000001">
    <property type="protein sequence ID" value="NIH56028.1"/>
    <property type="molecule type" value="Genomic_DNA"/>
</dbReference>
<feature type="transmembrane region" description="Helical" evidence="9">
    <location>
        <begin position="222"/>
        <end position="247"/>
    </location>
</feature>
<dbReference type="RefSeq" id="WP_167164837.1">
    <property type="nucleotide sequence ID" value="NZ_BAAAOO010000002.1"/>
</dbReference>
<evidence type="ECO:0000256" key="4">
    <source>
        <dbReference type="ARBA" id="ARBA00022519"/>
    </source>
</evidence>
<feature type="transmembrane region" description="Helical" evidence="9">
    <location>
        <begin position="108"/>
        <end position="130"/>
    </location>
</feature>
<keyword evidence="7 9" id="KW-0472">Membrane</keyword>
<dbReference type="CDD" id="cd06579">
    <property type="entry name" value="TM_PBP1_transp_AraH_like"/>
    <property type="match status" value="1"/>
</dbReference>
<keyword evidence="3" id="KW-1003">Cell membrane</keyword>
<evidence type="ECO:0000313" key="11">
    <source>
        <dbReference type="Proteomes" id="UP000749311"/>
    </source>
</evidence>
<feature type="transmembrane region" description="Helical" evidence="9">
    <location>
        <begin position="285"/>
        <end position="303"/>
    </location>
</feature>
<evidence type="ECO:0000256" key="7">
    <source>
        <dbReference type="ARBA" id="ARBA00023136"/>
    </source>
</evidence>
<proteinExistence type="predicted"/>
<keyword evidence="5 9" id="KW-0812">Transmembrane</keyword>
<keyword evidence="11" id="KW-1185">Reference proteome</keyword>
<feature type="transmembrane region" description="Helical" evidence="9">
    <location>
        <begin position="60"/>
        <end position="88"/>
    </location>
</feature>